<name>A0AA90VBQ7_9BACT</name>
<protein>
    <submittedName>
        <fullName evidence="1">Uncharacterized protein</fullName>
    </submittedName>
</protein>
<dbReference type="AlphaFoldDB" id="A0AA90VBQ7"/>
<reference evidence="2" key="1">
    <citation type="submission" date="2019-09" db="EMBL/GenBank/DDBJ databases">
        <title>Distinct polysaccharide growth profiles of human intestinal Prevotella copri isolates.</title>
        <authorList>
            <person name="Fehlner-Peach H."/>
            <person name="Magnabosco C."/>
            <person name="Raghavan V."/>
            <person name="Scher J.U."/>
            <person name="Tett A."/>
            <person name="Cox L.M."/>
            <person name="Gottsegen C."/>
            <person name="Watters A."/>
            <person name="Wiltshire- Gordon J.D."/>
            <person name="Segata N."/>
            <person name="Bonneau R."/>
            <person name="Littman D.R."/>
        </authorList>
    </citation>
    <scope>NUCLEOTIDE SEQUENCE [LARGE SCALE GENOMIC DNA]</scope>
    <source>
        <strain evidence="2">iA624</strain>
    </source>
</reference>
<proteinExistence type="predicted"/>
<sequence>MHYYLSTWWRWFRRCGYSRGFGVQSPSAYSFIRYVINEHYPYYAYQELQEQLPQLNRREHKVGRLLLRLSNHWQPVIRLCNRHIFDAYLHAGCMKTESFEIPDSLSLLDKNVQTMVVVDLDKLPMDLVLKNLLPLCHSQVMLVLLGNLHARKTYSSWLRLQESEFSGITYDLYYVGVVFFNHKIYKQHYRVNF</sequence>
<accession>A0AA90VBQ7</accession>
<organism evidence="1 2">
    <name type="scientific">Segatella copri</name>
    <dbReference type="NCBI Taxonomy" id="165179"/>
    <lineage>
        <taxon>Bacteria</taxon>
        <taxon>Pseudomonadati</taxon>
        <taxon>Bacteroidota</taxon>
        <taxon>Bacteroidia</taxon>
        <taxon>Bacteroidales</taxon>
        <taxon>Prevotellaceae</taxon>
        <taxon>Segatella</taxon>
    </lineage>
</organism>
<gene>
    <name evidence="1" type="ORF">F7D57_00020</name>
</gene>
<evidence type="ECO:0000313" key="1">
    <source>
        <dbReference type="EMBL" id="MQO08129.1"/>
    </source>
</evidence>
<evidence type="ECO:0000313" key="2">
    <source>
        <dbReference type="Proteomes" id="UP000405805"/>
    </source>
</evidence>
<comment type="caution">
    <text evidence="1">The sequence shown here is derived from an EMBL/GenBank/DDBJ whole genome shotgun (WGS) entry which is preliminary data.</text>
</comment>
<dbReference type="EMBL" id="VZBP01000001">
    <property type="protein sequence ID" value="MQO08129.1"/>
    <property type="molecule type" value="Genomic_DNA"/>
</dbReference>
<dbReference type="RefSeq" id="WP_153095802.1">
    <property type="nucleotide sequence ID" value="NZ_VZBP01000001.1"/>
</dbReference>
<dbReference type="Proteomes" id="UP000405805">
    <property type="component" value="Unassembled WGS sequence"/>
</dbReference>